<sequence>MIGICSYGGYIPRYRLKRTAVYQAVGWMNPGNIANATGEKAVANFDEDSITMAVAAGLEALGGMDRSMAEGIYFASTTMPYKERLNAGIVSAALGLNDHIRAADFSGGLKAGTSALLSALDGIEAKRLNNIVVAVSECRLGKPSSPQELIFGDAAAALVVGDQDVIAEFKGSYSVTYDFADHYRGQSAKYDRQWEDRWIRDFGFDQFIPEVVSGLLSKFSLKIEDFTKIIYDCHYPAARKKLNKILRIVPEADQSNFQAEIGQSGTAQSLVMLVNALEEAKAGDKVLVISFGSGCDALYFEATEHINNKAKNKGISEYLANKAELDNYTKYLVWRNILPGDAGLRAEEDVWTRWS</sequence>
<dbReference type="SUPFAM" id="SSF53901">
    <property type="entry name" value="Thiolase-like"/>
    <property type="match status" value="2"/>
</dbReference>
<accession>X0TC09</accession>
<dbReference type="GO" id="GO:0044550">
    <property type="term" value="P:secondary metabolite biosynthetic process"/>
    <property type="evidence" value="ECO:0007669"/>
    <property type="project" value="TreeGrafter"/>
</dbReference>
<evidence type="ECO:0000313" key="1">
    <source>
        <dbReference type="EMBL" id="GAF84861.1"/>
    </source>
</evidence>
<gene>
    <name evidence="1" type="ORF">S01H1_04544</name>
</gene>
<dbReference type="PANTHER" id="PTHR34069">
    <property type="entry name" value="3-OXOACYL-[ACYL-CARRIER-PROTEIN] SYNTHASE 3"/>
    <property type="match status" value="1"/>
</dbReference>
<organism evidence="1">
    <name type="scientific">marine sediment metagenome</name>
    <dbReference type="NCBI Taxonomy" id="412755"/>
    <lineage>
        <taxon>unclassified sequences</taxon>
        <taxon>metagenomes</taxon>
        <taxon>ecological metagenomes</taxon>
    </lineage>
</organism>
<evidence type="ECO:0008006" key="2">
    <source>
        <dbReference type="Google" id="ProtNLM"/>
    </source>
</evidence>
<dbReference type="PANTHER" id="PTHR34069:SF3">
    <property type="entry name" value="ACYL-COA:ACYL-COA ALKYLTRANSFERASE"/>
    <property type="match status" value="1"/>
</dbReference>
<reference evidence="1" key="1">
    <citation type="journal article" date="2014" name="Front. Microbiol.">
        <title>High frequency of phylogenetically diverse reductive dehalogenase-homologous genes in deep subseafloor sedimentary metagenomes.</title>
        <authorList>
            <person name="Kawai M."/>
            <person name="Futagami T."/>
            <person name="Toyoda A."/>
            <person name="Takaki Y."/>
            <person name="Nishi S."/>
            <person name="Hori S."/>
            <person name="Arai W."/>
            <person name="Tsubouchi T."/>
            <person name="Morono Y."/>
            <person name="Uchiyama I."/>
            <person name="Ito T."/>
            <person name="Fujiyama A."/>
            <person name="Inagaki F."/>
            <person name="Takami H."/>
        </authorList>
    </citation>
    <scope>NUCLEOTIDE SEQUENCE</scope>
    <source>
        <strain evidence="1">Expedition CK06-06</strain>
    </source>
</reference>
<protein>
    <recommendedName>
        <fullName evidence="2">Beta-ketoacyl-[acyl-carrier-protein] synthase III C-terminal domain-containing protein</fullName>
    </recommendedName>
</protein>
<dbReference type="AlphaFoldDB" id="X0TC09"/>
<dbReference type="CDD" id="cd00827">
    <property type="entry name" value="init_cond_enzymes"/>
    <property type="match status" value="1"/>
</dbReference>
<name>X0TC09_9ZZZZ</name>
<dbReference type="GO" id="GO:0016746">
    <property type="term" value="F:acyltransferase activity"/>
    <property type="evidence" value="ECO:0007669"/>
    <property type="project" value="UniProtKB-KW"/>
</dbReference>
<dbReference type="EMBL" id="BARS01002394">
    <property type="protein sequence ID" value="GAF84861.1"/>
    <property type="molecule type" value="Genomic_DNA"/>
</dbReference>
<proteinExistence type="predicted"/>
<dbReference type="Gene3D" id="3.40.47.10">
    <property type="match status" value="1"/>
</dbReference>
<feature type="non-terminal residue" evidence="1">
    <location>
        <position position="355"/>
    </location>
</feature>
<dbReference type="InterPro" id="IPR016039">
    <property type="entry name" value="Thiolase-like"/>
</dbReference>
<comment type="caution">
    <text evidence="1">The sequence shown here is derived from an EMBL/GenBank/DDBJ whole genome shotgun (WGS) entry which is preliminary data.</text>
</comment>